<evidence type="ECO:0000259" key="5">
    <source>
        <dbReference type="PROSITE" id="PS50977"/>
    </source>
</evidence>
<dbReference type="InterPro" id="IPR036271">
    <property type="entry name" value="Tet_transcr_reg_TetR-rel_C_sf"/>
</dbReference>
<dbReference type="Pfam" id="PF13305">
    <property type="entry name" value="TetR_C_33"/>
    <property type="match status" value="1"/>
</dbReference>
<dbReference type="Proteomes" id="UP001161325">
    <property type="component" value="Unassembled WGS sequence"/>
</dbReference>
<dbReference type="GO" id="GO:0003700">
    <property type="term" value="F:DNA-binding transcription factor activity"/>
    <property type="evidence" value="ECO:0007669"/>
    <property type="project" value="TreeGrafter"/>
</dbReference>
<feature type="DNA-binding region" description="H-T-H motif" evidence="4">
    <location>
        <begin position="44"/>
        <end position="63"/>
    </location>
</feature>
<name>A0AA37QJ82_9BACT</name>
<reference evidence="6" key="1">
    <citation type="submission" date="2022-08" db="EMBL/GenBank/DDBJ databases">
        <title>Draft genome sequencing of Roseisolibacter agri AW1220.</title>
        <authorList>
            <person name="Tobiishi Y."/>
            <person name="Tonouchi A."/>
        </authorList>
    </citation>
    <scope>NUCLEOTIDE SEQUENCE</scope>
    <source>
        <strain evidence="6">AW1220</strain>
    </source>
</reference>
<keyword evidence="7" id="KW-1185">Reference proteome</keyword>
<sequence>MSPRARSDSAAADEPRAYHHGDLRPALIRAALTLLRTEGPEALTLRGVARAAGVSQTAPYRHFADRRELVAAVAEDGFRRMREAMLEAARSAEGPAGFRQVAFAYVRFAHAHPAEYRVMFGPEVARHADFPDLRAESHGILGFVAEGIGALQTAGLVGPGDPAIMAVALWSMLHGLVMLSLDGQTAGVAPSLEALVEETTRLMMFGMARRPAP</sequence>
<dbReference type="GO" id="GO:0000976">
    <property type="term" value="F:transcription cis-regulatory region binding"/>
    <property type="evidence" value="ECO:0007669"/>
    <property type="project" value="TreeGrafter"/>
</dbReference>
<protein>
    <submittedName>
        <fullName evidence="6">TetR family transcriptional regulator</fullName>
    </submittedName>
</protein>
<dbReference type="SUPFAM" id="SSF46689">
    <property type="entry name" value="Homeodomain-like"/>
    <property type="match status" value="1"/>
</dbReference>
<feature type="domain" description="HTH tetR-type" evidence="5">
    <location>
        <begin position="21"/>
        <end position="81"/>
    </location>
</feature>
<evidence type="ECO:0000313" key="7">
    <source>
        <dbReference type="Proteomes" id="UP001161325"/>
    </source>
</evidence>
<dbReference type="PANTHER" id="PTHR30055">
    <property type="entry name" value="HTH-TYPE TRANSCRIPTIONAL REGULATOR RUTR"/>
    <property type="match status" value="1"/>
</dbReference>
<gene>
    <name evidence="6" type="ORF">rosag_33260</name>
</gene>
<dbReference type="InterPro" id="IPR009057">
    <property type="entry name" value="Homeodomain-like_sf"/>
</dbReference>
<dbReference type="PRINTS" id="PR00455">
    <property type="entry name" value="HTHTETR"/>
</dbReference>
<dbReference type="PROSITE" id="PS50977">
    <property type="entry name" value="HTH_TETR_2"/>
    <property type="match status" value="1"/>
</dbReference>
<dbReference type="RefSeq" id="WP_284351267.1">
    <property type="nucleotide sequence ID" value="NZ_BRXS01000005.1"/>
</dbReference>
<keyword evidence="2 4" id="KW-0238">DNA-binding</keyword>
<accession>A0AA37QJ82</accession>
<dbReference type="InterPro" id="IPR050109">
    <property type="entry name" value="HTH-type_TetR-like_transc_reg"/>
</dbReference>
<keyword evidence="1" id="KW-0805">Transcription regulation</keyword>
<dbReference type="InterPro" id="IPR001647">
    <property type="entry name" value="HTH_TetR"/>
</dbReference>
<dbReference type="Pfam" id="PF00440">
    <property type="entry name" value="TetR_N"/>
    <property type="match status" value="1"/>
</dbReference>
<evidence type="ECO:0000256" key="2">
    <source>
        <dbReference type="ARBA" id="ARBA00023125"/>
    </source>
</evidence>
<dbReference type="Gene3D" id="1.10.357.10">
    <property type="entry name" value="Tetracycline Repressor, domain 2"/>
    <property type="match status" value="1"/>
</dbReference>
<evidence type="ECO:0000256" key="4">
    <source>
        <dbReference type="PROSITE-ProRule" id="PRU00335"/>
    </source>
</evidence>
<evidence type="ECO:0000256" key="3">
    <source>
        <dbReference type="ARBA" id="ARBA00023163"/>
    </source>
</evidence>
<dbReference type="AlphaFoldDB" id="A0AA37QJ82"/>
<evidence type="ECO:0000256" key="1">
    <source>
        <dbReference type="ARBA" id="ARBA00023015"/>
    </source>
</evidence>
<dbReference type="EMBL" id="BRXS01000005">
    <property type="protein sequence ID" value="GLC26813.1"/>
    <property type="molecule type" value="Genomic_DNA"/>
</dbReference>
<proteinExistence type="predicted"/>
<organism evidence="6 7">
    <name type="scientific">Roseisolibacter agri</name>
    <dbReference type="NCBI Taxonomy" id="2014610"/>
    <lineage>
        <taxon>Bacteria</taxon>
        <taxon>Pseudomonadati</taxon>
        <taxon>Gemmatimonadota</taxon>
        <taxon>Gemmatimonadia</taxon>
        <taxon>Gemmatimonadales</taxon>
        <taxon>Gemmatimonadaceae</taxon>
        <taxon>Roseisolibacter</taxon>
    </lineage>
</organism>
<dbReference type="SUPFAM" id="SSF48498">
    <property type="entry name" value="Tetracyclin repressor-like, C-terminal domain"/>
    <property type="match status" value="1"/>
</dbReference>
<keyword evidence="3" id="KW-0804">Transcription</keyword>
<dbReference type="PANTHER" id="PTHR30055:SF220">
    <property type="entry name" value="TETR-FAMILY REGULATORY PROTEIN"/>
    <property type="match status" value="1"/>
</dbReference>
<dbReference type="InterPro" id="IPR025996">
    <property type="entry name" value="MT1864/Rv1816-like_C"/>
</dbReference>
<comment type="caution">
    <text evidence="6">The sequence shown here is derived from an EMBL/GenBank/DDBJ whole genome shotgun (WGS) entry which is preliminary data.</text>
</comment>
<evidence type="ECO:0000313" key="6">
    <source>
        <dbReference type="EMBL" id="GLC26813.1"/>
    </source>
</evidence>